<dbReference type="KEGG" id="lgo:JCM16774_0363"/>
<reference evidence="2 3" key="1">
    <citation type="submission" date="2019-07" db="EMBL/GenBank/DDBJ databases">
        <title>Complete Genome Sequence of Leptotrichia goodfellowii Strain JCM 16774.</title>
        <authorList>
            <person name="Watanabe S."/>
            <person name="Cui L."/>
        </authorList>
    </citation>
    <scope>NUCLEOTIDE SEQUENCE [LARGE SCALE GENOMIC DNA]</scope>
    <source>
        <strain evidence="2 3">JCM16774</strain>
    </source>
</reference>
<accession>A0A510J821</accession>
<dbReference type="STRING" id="714315.GCA_000516535_00375"/>
<dbReference type="EMBL" id="AP019822">
    <property type="protein sequence ID" value="BBM35450.1"/>
    <property type="molecule type" value="Genomic_DNA"/>
</dbReference>
<dbReference type="Proteomes" id="UP000321606">
    <property type="component" value="Chromosome"/>
</dbReference>
<dbReference type="RefSeq" id="WP_026737012.1">
    <property type="nucleotide sequence ID" value="NZ_AP019822.1"/>
</dbReference>
<evidence type="ECO:0000313" key="3">
    <source>
        <dbReference type="Proteomes" id="UP000321606"/>
    </source>
</evidence>
<sequence length="139" mass="16221">MKVKIISDLPEMFIISQVITEKGNILKFTKGILETELNEENLQKIKKFLEGYGKRIQVLTETEAEGINNEKIVNKMNKETELKQRKAGLLSELELVKKDLKEISKKDIIEKFKQYVNDENVKKEELIKQIEENIEKIEG</sequence>
<keyword evidence="1" id="KW-0175">Coiled coil</keyword>
<dbReference type="AlphaFoldDB" id="A0A510J821"/>
<name>A0A510J821_9FUSO</name>
<organism evidence="2 3">
    <name type="scientific">Pseudoleptotrichia goodfellowii</name>
    <dbReference type="NCBI Taxonomy" id="157692"/>
    <lineage>
        <taxon>Bacteria</taxon>
        <taxon>Fusobacteriati</taxon>
        <taxon>Fusobacteriota</taxon>
        <taxon>Fusobacteriia</taxon>
        <taxon>Fusobacteriales</taxon>
        <taxon>Leptotrichiaceae</taxon>
        <taxon>Pseudoleptotrichia</taxon>
    </lineage>
</organism>
<gene>
    <name evidence="2" type="ORF">JCM16774_0363</name>
</gene>
<feature type="coiled-coil region" evidence="1">
    <location>
        <begin position="86"/>
        <end position="136"/>
    </location>
</feature>
<evidence type="ECO:0000256" key="1">
    <source>
        <dbReference type="SAM" id="Coils"/>
    </source>
</evidence>
<dbReference type="OrthoDB" id="9977330at2"/>
<protein>
    <submittedName>
        <fullName evidence="2">Uncharacterized protein</fullName>
    </submittedName>
</protein>
<evidence type="ECO:0000313" key="2">
    <source>
        <dbReference type="EMBL" id="BBM35450.1"/>
    </source>
</evidence>
<proteinExistence type="predicted"/>